<feature type="domain" description="ATG1-like MIT" evidence="1">
    <location>
        <begin position="158"/>
        <end position="230"/>
    </location>
</feature>
<evidence type="ECO:0000313" key="2">
    <source>
        <dbReference type="Proteomes" id="UP000046393"/>
    </source>
</evidence>
<name>A0A0N5AB50_9BILA</name>
<evidence type="ECO:0000259" key="1">
    <source>
        <dbReference type="Pfam" id="PF21127"/>
    </source>
</evidence>
<reference evidence="3" key="1">
    <citation type="submission" date="2017-02" db="UniProtKB">
        <authorList>
            <consortium name="WormBaseParasite"/>
        </authorList>
    </citation>
    <scope>IDENTIFICATION</scope>
</reference>
<dbReference type="STRING" id="451379.A0A0N5AB50"/>
<sequence>MESTESCSQTKTEPDDDDNILEEIVTPLNEETILKPEHRQVLAKLRFVLDLVNTLIDVAEEKGKRLMMKSERRQDGNSETSGAYRRAEQLVIYVRALHMLSSALLLAQREISAATLHPSVAVQQILNQLNEKYHHCLVRSQELASLGIPSADPALAVISAERIMYQHAIELCQTAALDELFGRAEYCSQRYQAAYIMLHTLSEQVSSESDKMILSKYKNAVEKRLKILEKQGLVQSFTTN</sequence>
<organism evidence="2 3">
    <name type="scientific">Syphacia muris</name>
    <dbReference type="NCBI Taxonomy" id="451379"/>
    <lineage>
        <taxon>Eukaryota</taxon>
        <taxon>Metazoa</taxon>
        <taxon>Ecdysozoa</taxon>
        <taxon>Nematoda</taxon>
        <taxon>Chromadorea</taxon>
        <taxon>Rhabditida</taxon>
        <taxon>Spirurina</taxon>
        <taxon>Oxyuridomorpha</taxon>
        <taxon>Oxyuroidea</taxon>
        <taxon>Oxyuridae</taxon>
        <taxon>Syphacia</taxon>
    </lineage>
</organism>
<dbReference type="InterPro" id="IPR048941">
    <property type="entry name" value="ATG1-like_MIT2"/>
</dbReference>
<keyword evidence="2" id="KW-1185">Reference proteome</keyword>
<dbReference type="Proteomes" id="UP000046393">
    <property type="component" value="Unplaced"/>
</dbReference>
<protein>
    <submittedName>
        <fullName evidence="3">Non-specific serine/threonine protein kinase</fullName>
    </submittedName>
</protein>
<proteinExistence type="predicted"/>
<evidence type="ECO:0000313" key="3">
    <source>
        <dbReference type="WBParaSite" id="SMUV_0000137601-mRNA-1"/>
    </source>
</evidence>
<dbReference type="AlphaFoldDB" id="A0A0N5AB50"/>
<dbReference type="Pfam" id="PF21127">
    <property type="entry name" value="ATG1-like_MIT2"/>
    <property type="match status" value="1"/>
</dbReference>
<dbReference type="WBParaSite" id="SMUV_0000137601-mRNA-1">
    <property type="protein sequence ID" value="SMUV_0000137601-mRNA-1"/>
    <property type="gene ID" value="SMUV_0000137601"/>
</dbReference>
<accession>A0A0N5AB50</accession>